<feature type="signal peptide" evidence="1">
    <location>
        <begin position="1"/>
        <end position="25"/>
    </location>
</feature>
<evidence type="ECO:0000256" key="1">
    <source>
        <dbReference type="SAM" id="SignalP"/>
    </source>
</evidence>
<dbReference type="PROSITE" id="PS51257">
    <property type="entry name" value="PROKAR_LIPOPROTEIN"/>
    <property type="match status" value="1"/>
</dbReference>
<reference evidence="2 3" key="1">
    <citation type="submission" date="2019-05" db="EMBL/GenBank/DDBJ databases">
        <title>Genomic analysis of Lentibacillus sp. NKC220-2.</title>
        <authorList>
            <person name="Oh Y.J."/>
        </authorList>
    </citation>
    <scope>NUCLEOTIDE SEQUENCE [LARGE SCALE GENOMIC DNA]</scope>
    <source>
        <strain evidence="2 3">NKC220-2</strain>
    </source>
</reference>
<dbReference type="RefSeq" id="WP_138600528.1">
    <property type="nucleotide sequence ID" value="NZ_VCIA01000001.1"/>
</dbReference>
<dbReference type="AlphaFoldDB" id="A0A5S3QG10"/>
<dbReference type="Proteomes" id="UP000306980">
    <property type="component" value="Unassembled WGS sequence"/>
</dbReference>
<evidence type="ECO:0000313" key="3">
    <source>
        <dbReference type="Proteomes" id="UP000306980"/>
    </source>
</evidence>
<dbReference type="OrthoDB" id="1909991at2"/>
<proteinExistence type="predicted"/>
<protein>
    <recommendedName>
        <fullName evidence="4">DUF3221 domain-containing protein</fullName>
    </recommendedName>
</protein>
<accession>A0A5S3QG10</accession>
<name>A0A5S3QG10_9BACI</name>
<feature type="chain" id="PRO_5024410207" description="DUF3221 domain-containing protein" evidence="1">
    <location>
        <begin position="26"/>
        <end position="135"/>
    </location>
</feature>
<dbReference type="EMBL" id="VCIA01000001">
    <property type="protein sequence ID" value="TMN20835.1"/>
    <property type="molecule type" value="Genomic_DNA"/>
</dbReference>
<organism evidence="2 3">
    <name type="scientific">Lentibacillus cibarius</name>
    <dbReference type="NCBI Taxonomy" id="2583219"/>
    <lineage>
        <taxon>Bacteria</taxon>
        <taxon>Bacillati</taxon>
        <taxon>Bacillota</taxon>
        <taxon>Bacilli</taxon>
        <taxon>Bacillales</taxon>
        <taxon>Bacillaceae</taxon>
        <taxon>Lentibacillus</taxon>
    </lineage>
</organism>
<evidence type="ECO:0008006" key="4">
    <source>
        <dbReference type="Google" id="ProtNLM"/>
    </source>
</evidence>
<sequence>MYRKSLLLLLTVFLLIFLGACNNNSNGNETDDNVIGNPTPEDILSDDKDVDIFLMDGTVYTNAEDIEWVNEEELNTGEKVGEIKNQTDDNGGFDNFTASKLPAGTEIYKSEEKNGPIYIVKLNGKEIPYIGLLEG</sequence>
<gene>
    <name evidence="2" type="ORF">FFL34_00950</name>
</gene>
<evidence type="ECO:0000313" key="2">
    <source>
        <dbReference type="EMBL" id="TMN20835.1"/>
    </source>
</evidence>
<keyword evidence="1" id="KW-0732">Signal</keyword>
<comment type="caution">
    <text evidence="2">The sequence shown here is derived from an EMBL/GenBank/DDBJ whole genome shotgun (WGS) entry which is preliminary data.</text>
</comment>